<evidence type="ECO:0000313" key="3">
    <source>
        <dbReference type="Proteomes" id="UP001292094"/>
    </source>
</evidence>
<dbReference type="Proteomes" id="UP001292094">
    <property type="component" value="Unassembled WGS sequence"/>
</dbReference>
<sequence length="152" mass="17361">MVDNNGPEGQAASFLSPQEGLSWGLSGEKEEEQEAGREEGQALGGKRTEKLETREKVFVDEVERVSWRRKERAKMKEKREMRVTEKGKVKEVKSEVKSLDPVDTHNNTSYLSTQLPVLPLTLTQDVLLIRHFIMSSKFNNLQSNTEKERKTA</sequence>
<keyword evidence="3" id="KW-1185">Reference proteome</keyword>
<feature type="compositionally biased region" description="Basic and acidic residues" evidence="1">
    <location>
        <begin position="77"/>
        <end position="103"/>
    </location>
</feature>
<organism evidence="2 3">
    <name type="scientific">Petrolisthes manimaculis</name>
    <dbReference type="NCBI Taxonomy" id="1843537"/>
    <lineage>
        <taxon>Eukaryota</taxon>
        <taxon>Metazoa</taxon>
        <taxon>Ecdysozoa</taxon>
        <taxon>Arthropoda</taxon>
        <taxon>Crustacea</taxon>
        <taxon>Multicrustacea</taxon>
        <taxon>Malacostraca</taxon>
        <taxon>Eumalacostraca</taxon>
        <taxon>Eucarida</taxon>
        <taxon>Decapoda</taxon>
        <taxon>Pleocyemata</taxon>
        <taxon>Anomura</taxon>
        <taxon>Galatheoidea</taxon>
        <taxon>Porcellanidae</taxon>
        <taxon>Petrolisthes</taxon>
    </lineage>
</organism>
<proteinExistence type="predicted"/>
<accession>A0AAE1P0X8</accession>
<feature type="compositionally biased region" description="Basic and acidic residues" evidence="1">
    <location>
        <begin position="34"/>
        <end position="50"/>
    </location>
</feature>
<reference evidence="2" key="1">
    <citation type="submission" date="2023-11" db="EMBL/GenBank/DDBJ databases">
        <title>Genome assemblies of two species of porcelain crab, Petrolisthes cinctipes and Petrolisthes manimaculis (Anomura: Porcellanidae).</title>
        <authorList>
            <person name="Angst P."/>
        </authorList>
    </citation>
    <scope>NUCLEOTIDE SEQUENCE</scope>
    <source>
        <strain evidence="2">PB745_02</strain>
        <tissue evidence="2">Gill</tissue>
    </source>
</reference>
<feature type="region of interest" description="Disordered" evidence="1">
    <location>
        <begin position="1"/>
        <end position="50"/>
    </location>
</feature>
<dbReference type="AlphaFoldDB" id="A0AAE1P0X8"/>
<protein>
    <submittedName>
        <fullName evidence="2">Uncharacterized protein</fullName>
    </submittedName>
</protein>
<gene>
    <name evidence="2" type="ORF">Pmani_028979</name>
</gene>
<feature type="region of interest" description="Disordered" evidence="1">
    <location>
        <begin position="71"/>
        <end position="105"/>
    </location>
</feature>
<name>A0AAE1P0X8_9EUCA</name>
<evidence type="ECO:0000313" key="2">
    <source>
        <dbReference type="EMBL" id="KAK4298691.1"/>
    </source>
</evidence>
<comment type="caution">
    <text evidence="2">The sequence shown here is derived from an EMBL/GenBank/DDBJ whole genome shotgun (WGS) entry which is preliminary data.</text>
</comment>
<dbReference type="EMBL" id="JAWZYT010003382">
    <property type="protein sequence ID" value="KAK4298691.1"/>
    <property type="molecule type" value="Genomic_DNA"/>
</dbReference>
<evidence type="ECO:0000256" key="1">
    <source>
        <dbReference type="SAM" id="MobiDB-lite"/>
    </source>
</evidence>